<dbReference type="Gene3D" id="2.40.160.10">
    <property type="entry name" value="Porin"/>
    <property type="match status" value="1"/>
</dbReference>
<feature type="chain" id="PRO_5046067879" description="Porin domain-containing protein" evidence="11">
    <location>
        <begin position="25"/>
        <end position="355"/>
    </location>
</feature>
<evidence type="ECO:0000256" key="8">
    <source>
        <dbReference type="ARBA" id="ARBA00023114"/>
    </source>
</evidence>
<dbReference type="Proteomes" id="UP000029443">
    <property type="component" value="Unassembled WGS sequence"/>
</dbReference>
<comment type="subcellular location">
    <subcellularLocation>
        <location evidence="1">Cell outer membrane</location>
        <topology evidence="1">Multi-pass membrane protein</topology>
    </subcellularLocation>
</comment>
<evidence type="ECO:0000256" key="4">
    <source>
        <dbReference type="ARBA" id="ARBA00022452"/>
    </source>
</evidence>
<evidence type="ECO:0000256" key="2">
    <source>
        <dbReference type="ARBA" id="ARBA00011233"/>
    </source>
</evidence>
<feature type="signal peptide" evidence="11">
    <location>
        <begin position="1"/>
        <end position="24"/>
    </location>
</feature>
<keyword evidence="7" id="KW-0406">Ion transport</keyword>
<proteinExistence type="predicted"/>
<evidence type="ECO:0000256" key="5">
    <source>
        <dbReference type="ARBA" id="ARBA00022692"/>
    </source>
</evidence>
<dbReference type="SUPFAM" id="SSF56935">
    <property type="entry name" value="Porins"/>
    <property type="match status" value="1"/>
</dbReference>
<evidence type="ECO:0000256" key="3">
    <source>
        <dbReference type="ARBA" id="ARBA00022448"/>
    </source>
</evidence>
<comment type="caution">
    <text evidence="13">The sequence shown here is derived from an EMBL/GenBank/DDBJ whole genome shotgun (WGS) entry which is preliminary data.</text>
</comment>
<dbReference type="PANTHER" id="PTHR34501:SF9">
    <property type="entry name" value="MAJOR OUTER MEMBRANE PROTEIN P.IA"/>
    <property type="match status" value="1"/>
</dbReference>
<dbReference type="InterPro" id="IPR033900">
    <property type="entry name" value="Gram_neg_porin_domain"/>
</dbReference>
<accession>A0ABR4WFF7</accession>
<keyword evidence="10" id="KW-0998">Cell outer membrane</keyword>
<evidence type="ECO:0000256" key="10">
    <source>
        <dbReference type="ARBA" id="ARBA00023237"/>
    </source>
</evidence>
<dbReference type="InterPro" id="IPR050298">
    <property type="entry name" value="Gram-neg_bact_OMP"/>
</dbReference>
<keyword evidence="14" id="KW-1185">Reference proteome</keyword>
<comment type="subunit">
    <text evidence="2">Homotrimer.</text>
</comment>
<gene>
    <name evidence="13" type="ORF">T9A_00584</name>
</gene>
<protein>
    <recommendedName>
        <fullName evidence="12">Porin domain-containing protein</fullName>
    </recommendedName>
</protein>
<dbReference type="Pfam" id="PF13609">
    <property type="entry name" value="Porin_4"/>
    <property type="match status" value="1"/>
</dbReference>
<dbReference type="EMBL" id="ARXU01000002">
    <property type="protein sequence ID" value="KGD62293.1"/>
    <property type="molecule type" value="Genomic_DNA"/>
</dbReference>
<dbReference type="InterPro" id="IPR023614">
    <property type="entry name" value="Porin_dom_sf"/>
</dbReference>
<evidence type="ECO:0000313" key="13">
    <source>
        <dbReference type="EMBL" id="KGD62293.1"/>
    </source>
</evidence>
<dbReference type="PANTHER" id="PTHR34501">
    <property type="entry name" value="PROTEIN YDDL-RELATED"/>
    <property type="match status" value="1"/>
</dbReference>
<organism evidence="13 14">
    <name type="scientific">Alcanivorax jadensis T9</name>
    <dbReference type="NCBI Taxonomy" id="1177181"/>
    <lineage>
        <taxon>Bacteria</taxon>
        <taxon>Pseudomonadati</taxon>
        <taxon>Pseudomonadota</taxon>
        <taxon>Gammaproteobacteria</taxon>
        <taxon>Oceanospirillales</taxon>
        <taxon>Alcanivoracaceae</taxon>
        <taxon>Alcanivorax</taxon>
    </lineage>
</organism>
<sequence>MKYPYTLPLSAALISGMAALPANAELTVTPYGSLRIQAEAVSVDEAQPGEDDSYTGLRDAYSRLGVNASYNDFDNVDIAGTLEFPINSARLRAEDPTFFHELYKEDNNSMPRVATISAAHDQFGSVTVGTQWLAYYNNVAYPVDFFSSFYSGYATQAAFRRDALTYTSPSMAGITATVSGVDMTDEAGTSYLDTMQYALSWSVDNLTLAAGYQDTEQDSGDRPDQVGASATYTTGPWRFAAKVEQLLSHSSVTVDEDPVTYNLYGSYTWNKYTFKAMYAQGEESDGEAEAFFQGDSAHVGVDYQHTEALKFFAEYFYEELGYAIYTPNSDSFNPLAGYQVQSDGQVFTVGLRYDF</sequence>
<keyword evidence="3" id="KW-0813">Transport</keyword>
<evidence type="ECO:0000259" key="12">
    <source>
        <dbReference type="Pfam" id="PF13609"/>
    </source>
</evidence>
<evidence type="ECO:0000256" key="6">
    <source>
        <dbReference type="ARBA" id="ARBA00022729"/>
    </source>
</evidence>
<evidence type="ECO:0000313" key="14">
    <source>
        <dbReference type="Proteomes" id="UP000029443"/>
    </source>
</evidence>
<evidence type="ECO:0000256" key="1">
    <source>
        <dbReference type="ARBA" id="ARBA00004571"/>
    </source>
</evidence>
<evidence type="ECO:0000256" key="11">
    <source>
        <dbReference type="SAM" id="SignalP"/>
    </source>
</evidence>
<reference evidence="13 14" key="1">
    <citation type="submission" date="2012-09" db="EMBL/GenBank/DDBJ databases">
        <title>Genome Sequence of alkane-degrading Bacterium Alcanivorax jadensis T9.</title>
        <authorList>
            <person name="Lai Q."/>
            <person name="Shao Z."/>
        </authorList>
    </citation>
    <scope>NUCLEOTIDE SEQUENCE [LARGE SCALE GENOMIC DNA]</scope>
    <source>
        <strain evidence="13 14">T9</strain>
    </source>
</reference>
<name>A0ABR4WFF7_9GAMM</name>
<keyword evidence="9" id="KW-0472">Membrane</keyword>
<keyword evidence="6 11" id="KW-0732">Signal</keyword>
<evidence type="ECO:0000256" key="7">
    <source>
        <dbReference type="ARBA" id="ARBA00023065"/>
    </source>
</evidence>
<keyword evidence="8" id="KW-0626">Porin</keyword>
<keyword evidence="4" id="KW-1134">Transmembrane beta strand</keyword>
<dbReference type="RefSeq" id="WP_035244969.1">
    <property type="nucleotide sequence ID" value="NZ_ARXU01000002.1"/>
</dbReference>
<evidence type="ECO:0000256" key="9">
    <source>
        <dbReference type="ARBA" id="ARBA00023136"/>
    </source>
</evidence>
<keyword evidence="5" id="KW-0812">Transmembrane</keyword>
<feature type="domain" description="Porin" evidence="12">
    <location>
        <begin position="11"/>
        <end position="317"/>
    </location>
</feature>